<sequence>MNLLIDMGNTRLKWAIESNLDIVPGKPIDNAKINRSALIQLWRDMASPNQLAISCVGTSQLFDLVVVTVNEIWPRITVIRVLSKAQGFGVINAYREPEKLGVDRWLSLIAGYDRYRKALCIVGCGTAITLDRVDASGRHLGGLISPGLRLMKEALALNTENLGLNEIPYPFGLATFTDAAIYNGVLSAACGFIEHALKSQPDAPQLLLTGGDAETISAHLSMPAIIDPDLVFRGLSLTLRKQS</sequence>
<evidence type="ECO:0000256" key="5">
    <source>
        <dbReference type="ARBA" id="ARBA00011738"/>
    </source>
</evidence>
<protein>
    <recommendedName>
        <fullName evidence="15 16">Type III pantothenate kinase</fullName>
        <ecNumber evidence="6 16">2.7.1.33</ecNumber>
    </recommendedName>
    <alternativeName>
        <fullName evidence="16">PanK-III</fullName>
    </alternativeName>
    <alternativeName>
        <fullName evidence="16">Pantothenic acid kinase</fullName>
    </alternativeName>
</protein>
<dbReference type="RefSeq" id="WP_023494028.1">
    <property type="nucleotide sequence ID" value="NZ_AYLO01000040.1"/>
</dbReference>
<evidence type="ECO:0000256" key="13">
    <source>
        <dbReference type="ARBA" id="ARBA00022993"/>
    </source>
</evidence>
<comment type="function">
    <text evidence="16">Catalyzes the phosphorylation of pantothenate (Pan), the first step in CoA biosynthesis.</text>
</comment>
<dbReference type="EMBL" id="AYLO01000040">
    <property type="protein sequence ID" value="ESS72959.1"/>
    <property type="molecule type" value="Genomic_DNA"/>
</dbReference>
<evidence type="ECO:0000313" key="17">
    <source>
        <dbReference type="EMBL" id="ESS72959.1"/>
    </source>
</evidence>
<comment type="cofactor">
    <cofactor evidence="2">
        <name>K(+)</name>
        <dbReference type="ChEBI" id="CHEBI:29103"/>
    </cofactor>
</comment>
<evidence type="ECO:0000256" key="1">
    <source>
        <dbReference type="ARBA" id="ARBA00001206"/>
    </source>
</evidence>
<feature type="binding site" evidence="16">
    <location>
        <begin position="6"/>
        <end position="13"/>
    </location>
    <ligand>
        <name>ATP</name>
        <dbReference type="ChEBI" id="CHEBI:30616"/>
    </ligand>
</feature>
<dbReference type="GO" id="GO:0004594">
    <property type="term" value="F:pantothenate kinase activity"/>
    <property type="evidence" value="ECO:0007669"/>
    <property type="project" value="UniProtKB-UniRule"/>
</dbReference>
<reference evidence="17 18" key="1">
    <citation type="journal article" date="2013" name="Genome Announc.">
        <title>Draft Genome Sequence of the Methanotrophic Gammaproteobacterium Methyloglobulus morosus DSM 22980 Strain KoM1.</title>
        <authorList>
            <person name="Poehlein A."/>
            <person name="Deutzmann J.S."/>
            <person name="Daniel R."/>
            <person name="Simeonova D.D."/>
        </authorList>
    </citation>
    <scope>NUCLEOTIDE SEQUENCE [LARGE SCALE GENOMIC DNA]</scope>
    <source>
        <strain evidence="17 18">KoM1</strain>
    </source>
</reference>
<comment type="subcellular location">
    <subcellularLocation>
        <location evidence="3 16">Cytoplasm</location>
    </subcellularLocation>
</comment>
<organism evidence="17 18">
    <name type="scientific">Methyloglobulus morosus KoM1</name>
    <dbReference type="NCBI Taxonomy" id="1116472"/>
    <lineage>
        <taxon>Bacteria</taxon>
        <taxon>Pseudomonadati</taxon>
        <taxon>Pseudomonadota</taxon>
        <taxon>Gammaproteobacteria</taxon>
        <taxon>Methylococcales</taxon>
        <taxon>Methylococcaceae</taxon>
        <taxon>Methyloglobulus</taxon>
    </lineage>
</organism>
<keyword evidence="18" id="KW-1185">Reference proteome</keyword>
<comment type="subunit">
    <text evidence="5 16">Homodimer.</text>
</comment>
<dbReference type="OrthoDB" id="9781305at2"/>
<dbReference type="InterPro" id="IPR043129">
    <property type="entry name" value="ATPase_NBD"/>
</dbReference>
<dbReference type="GO" id="GO:0015937">
    <property type="term" value="P:coenzyme A biosynthetic process"/>
    <property type="evidence" value="ECO:0007669"/>
    <property type="project" value="UniProtKB-UniRule"/>
</dbReference>
<dbReference type="Pfam" id="PF03309">
    <property type="entry name" value="Pan_kinase"/>
    <property type="match status" value="1"/>
</dbReference>
<evidence type="ECO:0000256" key="9">
    <source>
        <dbReference type="ARBA" id="ARBA00022741"/>
    </source>
</evidence>
<dbReference type="GO" id="GO:0005737">
    <property type="term" value="C:cytoplasm"/>
    <property type="evidence" value="ECO:0007669"/>
    <property type="project" value="UniProtKB-SubCell"/>
</dbReference>
<dbReference type="HAMAP" id="MF_01274">
    <property type="entry name" value="Pantothen_kinase_3"/>
    <property type="match status" value="1"/>
</dbReference>
<comment type="caution">
    <text evidence="16">Lacks conserved residue(s) required for the propagation of feature annotation.</text>
</comment>
<evidence type="ECO:0000256" key="8">
    <source>
        <dbReference type="ARBA" id="ARBA00022679"/>
    </source>
</evidence>
<dbReference type="PANTHER" id="PTHR34265:SF1">
    <property type="entry name" value="TYPE III PANTOTHENATE KINASE"/>
    <property type="match status" value="1"/>
</dbReference>
<feature type="active site" description="Proton acceptor" evidence="16">
    <location>
        <position position="103"/>
    </location>
</feature>
<evidence type="ECO:0000256" key="11">
    <source>
        <dbReference type="ARBA" id="ARBA00022840"/>
    </source>
</evidence>
<dbReference type="GO" id="GO:0005524">
    <property type="term" value="F:ATP binding"/>
    <property type="evidence" value="ECO:0007669"/>
    <property type="project" value="UniProtKB-UniRule"/>
</dbReference>
<keyword evidence="13 16" id="KW-0173">Coenzyme A biosynthesis</keyword>
<feature type="binding site" evidence="16">
    <location>
        <position position="126"/>
    </location>
    <ligand>
        <name>ATP</name>
        <dbReference type="ChEBI" id="CHEBI:30616"/>
    </ligand>
</feature>
<keyword evidence="11 16" id="KW-0067">ATP-binding</keyword>
<evidence type="ECO:0000256" key="6">
    <source>
        <dbReference type="ARBA" id="ARBA00012102"/>
    </source>
</evidence>
<dbReference type="UniPathway" id="UPA00241">
    <property type="reaction ID" value="UER00352"/>
</dbReference>
<gene>
    <name evidence="16 17" type="primary">coaX</name>
    <name evidence="17" type="ORF">MGMO_41c00250</name>
</gene>
<dbReference type="PATRIC" id="fig|1116472.3.peg.1186"/>
<comment type="caution">
    <text evidence="17">The sequence shown here is derived from an EMBL/GenBank/DDBJ whole genome shotgun (WGS) entry which is preliminary data.</text>
</comment>
<dbReference type="PANTHER" id="PTHR34265">
    <property type="entry name" value="TYPE III PANTOTHENATE KINASE"/>
    <property type="match status" value="1"/>
</dbReference>
<evidence type="ECO:0000313" key="18">
    <source>
        <dbReference type="Proteomes" id="UP000017842"/>
    </source>
</evidence>
<comment type="pathway">
    <text evidence="4 16">Cofactor biosynthesis; coenzyme A biosynthesis; CoA from (R)-pantothenate: step 1/5.</text>
</comment>
<dbReference type="InterPro" id="IPR004619">
    <property type="entry name" value="Type_III_PanK"/>
</dbReference>
<dbReference type="NCBIfam" id="TIGR00671">
    <property type="entry name" value="baf"/>
    <property type="match status" value="1"/>
</dbReference>
<comment type="cofactor">
    <cofactor evidence="16">
        <name>NH4(+)</name>
        <dbReference type="ChEBI" id="CHEBI:28938"/>
    </cofactor>
    <cofactor evidence="16">
        <name>K(+)</name>
        <dbReference type="ChEBI" id="CHEBI:29103"/>
    </cofactor>
    <text evidence="16">A monovalent cation. Ammonium or potassium.</text>
</comment>
<evidence type="ECO:0000256" key="15">
    <source>
        <dbReference type="ARBA" id="ARBA00040883"/>
    </source>
</evidence>
<accession>V5BYP8</accession>
<evidence type="ECO:0000256" key="7">
    <source>
        <dbReference type="ARBA" id="ARBA00022490"/>
    </source>
</evidence>
<feature type="binding site" evidence="16">
    <location>
        <position position="177"/>
    </location>
    <ligand>
        <name>substrate</name>
    </ligand>
</feature>
<name>V5BYP8_9GAMM</name>
<keyword evidence="9 16" id="KW-0547">Nucleotide-binding</keyword>
<dbReference type="STRING" id="1116472.MGMO_41c00250"/>
<dbReference type="CDD" id="cd24015">
    <property type="entry name" value="ASKHA_NBD_PanK-III"/>
    <property type="match status" value="1"/>
</dbReference>
<evidence type="ECO:0000256" key="2">
    <source>
        <dbReference type="ARBA" id="ARBA00001958"/>
    </source>
</evidence>
<keyword evidence="8 16" id="KW-0808">Transferase</keyword>
<dbReference type="SUPFAM" id="SSF53067">
    <property type="entry name" value="Actin-like ATPase domain"/>
    <property type="match status" value="2"/>
</dbReference>
<evidence type="ECO:0000256" key="14">
    <source>
        <dbReference type="ARBA" id="ARBA00038036"/>
    </source>
</evidence>
<evidence type="ECO:0000256" key="12">
    <source>
        <dbReference type="ARBA" id="ARBA00022958"/>
    </source>
</evidence>
<keyword evidence="12 16" id="KW-0630">Potassium</keyword>
<comment type="similarity">
    <text evidence="14 16">Belongs to the type III pantothenate kinase family.</text>
</comment>
<feature type="binding site" evidence="16">
    <location>
        <begin position="101"/>
        <end position="104"/>
    </location>
    <ligand>
        <name>substrate</name>
    </ligand>
</feature>
<evidence type="ECO:0000256" key="3">
    <source>
        <dbReference type="ARBA" id="ARBA00004496"/>
    </source>
</evidence>
<dbReference type="Gene3D" id="3.30.420.40">
    <property type="match status" value="2"/>
</dbReference>
<dbReference type="EC" id="2.7.1.33" evidence="6 16"/>
<evidence type="ECO:0000256" key="10">
    <source>
        <dbReference type="ARBA" id="ARBA00022777"/>
    </source>
</evidence>
<keyword evidence="10 16" id="KW-0418">Kinase</keyword>
<dbReference type="eggNOG" id="COG1521">
    <property type="taxonomic scope" value="Bacteria"/>
</dbReference>
<dbReference type="AlphaFoldDB" id="V5BYP8"/>
<evidence type="ECO:0000256" key="16">
    <source>
        <dbReference type="HAMAP-Rule" id="MF_01274"/>
    </source>
</evidence>
<evidence type="ECO:0000256" key="4">
    <source>
        <dbReference type="ARBA" id="ARBA00005225"/>
    </source>
</evidence>
<feature type="binding site" evidence="16">
    <location>
        <position position="94"/>
    </location>
    <ligand>
        <name>substrate</name>
    </ligand>
</feature>
<comment type="catalytic activity">
    <reaction evidence="1 16">
        <text>(R)-pantothenate + ATP = (R)-4'-phosphopantothenate + ADP + H(+)</text>
        <dbReference type="Rhea" id="RHEA:16373"/>
        <dbReference type="ChEBI" id="CHEBI:10986"/>
        <dbReference type="ChEBI" id="CHEBI:15378"/>
        <dbReference type="ChEBI" id="CHEBI:29032"/>
        <dbReference type="ChEBI" id="CHEBI:30616"/>
        <dbReference type="ChEBI" id="CHEBI:456216"/>
        <dbReference type="EC" id="2.7.1.33"/>
    </reaction>
</comment>
<keyword evidence="7 16" id="KW-0963">Cytoplasm</keyword>
<proteinExistence type="inferred from homology"/>
<dbReference type="Proteomes" id="UP000017842">
    <property type="component" value="Unassembled WGS sequence"/>
</dbReference>